<feature type="domain" description="Sushi" evidence="6">
    <location>
        <begin position="507"/>
        <end position="564"/>
    </location>
</feature>
<keyword evidence="4" id="KW-0325">Glycoprotein</keyword>
<feature type="domain" description="Sushi" evidence="6">
    <location>
        <begin position="1"/>
        <end position="30"/>
    </location>
</feature>
<organism evidence="7 8">
    <name type="scientific">Dinothrombium tinctorium</name>
    <dbReference type="NCBI Taxonomy" id="1965070"/>
    <lineage>
        <taxon>Eukaryota</taxon>
        <taxon>Metazoa</taxon>
        <taxon>Ecdysozoa</taxon>
        <taxon>Arthropoda</taxon>
        <taxon>Chelicerata</taxon>
        <taxon>Arachnida</taxon>
        <taxon>Acari</taxon>
        <taxon>Acariformes</taxon>
        <taxon>Trombidiformes</taxon>
        <taxon>Prostigmata</taxon>
        <taxon>Anystina</taxon>
        <taxon>Parasitengona</taxon>
        <taxon>Trombidioidea</taxon>
        <taxon>Trombidiidae</taxon>
        <taxon>Dinothrombium</taxon>
    </lineage>
</organism>
<protein>
    <recommendedName>
        <fullName evidence="6">Sushi domain-containing protein</fullName>
    </recommendedName>
</protein>
<feature type="disulfide bond" evidence="5">
    <location>
        <begin position="389"/>
        <end position="432"/>
    </location>
</feature>
<keyword evidence="8" id="KW-1185">Reference proteome</keyword>
<evidence type="ECO:0000313" key="8">
    <source>
        <dbReference type="Proteomes" id="UP000285301"/>
    </source>
</evidence>
<feature type="domain" description="Sushi" evidence="6">
    <location>
        <begin position="33"/>
        <end position="91"/>
    </location>
</feature>
<dbReference type="OrthoDB" id="6514342at2759"/>
<reference evidence="7 8" key="1">
    <citation type="journal article" date="2018" name="Gigascience">
        <title>Genomes of trombidid mites reveal novel predicted allergens and laterally-transferred genes associated with secondary metabolism.</title>
        <authorList>
            <person name="Dong X."/>
            <person name="Chaisiri K."/>
            <person name="Xia D."/>
            <person name="Armstrong S.D."/>
            <person name="Fang Y."/>
            <person name="Donnelly M.J."/>
            <person name="Kadowaki T."/>
            <person name="McGarry J.W."/>
            <person name="Darby A.C."/>
            <person name="Makepeace B.L."/>
        </authorList>
    </citation>
    <scope>NUCLEOTIDE SEQUENCE [LARGE SCALE GENOMIC DNA]</scope>
    <source>
        <strain evidence="7">UoL-WK</strain>
    </source>
</reference>
<feature type="disulfide bond" evidence="5">
    <location>
        <begin position="938"/>
        <end position="965"/>
    </location>
</feature>
<feature type="disulfide bond" evidence="5">
    <location>
        <begin position="477"/>
        <end position="504"/>
    </location>
</feature>
<feature type="domain" description="Sushi" evidence="6">
    <location>
        <begin position="268"/>
        <end position="326"/>
    </location>
</feature>
<evidence type="ECO:0000259" key="6">
    <source>
        <dbReference type="PROSITE" id="PS50923"/>
    </source>
</evidence>
<dbReference type="PROSITE" id="PS50923">
    <property type="entry name" value="SUSHI"/>
    <property type="match status" value="16"/>
</dbReference>
<feature type="disulfide bond" evidence="5">
    <location>
        <begin position="179"/>
        <end position="206"/>
    </location>
</feature>
<evidence type="ECO:0000256" key="3">
    <source>
        <dbReference type="ARBA" id="ARBA00023157"/>
    </source>
</evidence>
<feature type="disulfide bond" evidence="5">
    <location>
        <begin position="62"/>
        <end position="89"/>
    </location>
</feature>
<feature type="domain" description="Sushi" evidence="6">
    <location>
        <begin position="327"/>
        <end position="386"/>
    </location>
</feature>
<feature type="domain" description="Sushi" evidence="6">
    <location>
        <begin position="92"/>
        <end position="149"/>
    </location>
</feature>
<feature type="disulfide bond" evidence="5">
    <location>
        <begin position="357"/>
        <end position="384"/>
    </location>
</feature>
<dbReference type="Gene3D" id="2.10.70.10">
    <property type="entry name" value="Complement Module, domain 1"/>
    <property type="match status" value="15"/>
</dbReference>
<feature type="disulfide bond" evidence="5">
    <location>
        <begin position="819"/>
        <end position="846"/>
    </location>
</feature>
<dbReference type="PANTHER" id="PTHR19325:SF560">
    <property type="entry name" value="SUSHI, VON WILLEBRAND FACTOR TYPE A, EGF AND PENTRAXIN DOMAIN-CONTAINING PROTEIN 1"/>
    <property type="match status" value="1"/>
</dbReference>
<feature type="domain" description="Sushi" evidence="6">
    <location>
        <begin position="150"/>
        <end position="208"/>
    </location>
</feature>
<evidence type="ECO:0000256" key="4">
    <source>
        <dbReference type="ARBA" id="ARBA00023180"/>
    </source>
</evidence>
<dbReference type="InterPro" id="IPR035976">
    <property type="entry name" value="Sushi/SCR/CCP_sf"/>
</dbReference>
<feature type="disulfide bond" evidence="5">
    <location>
        <begin position="595"/>
        <end position="622"/>
    </location>
</feature>
<feature type="disulfide bond" evidence="5">
    <location>
        <begin position="700"/>
        <end position="727"/>
    </location>
</feature>
<dbReference type="InterPro" id="IPR000436">
    <property type="entry name" value="Sushi_SCR_CCP_dom"/>
</dbReference>
<dbReference type="SUPFAM" id="SSF57535">
    <property type="entry name" value="Complement control module/SCR domain"/>
    <property type="match status" value="16"/>
</dbReference>
<evidence type="ECO:0000256" key="5">
    <source>
        <dbReference type="PROSITE-ProRule" id="PRU00302"/>
    </source>
</evidence>
<feature type="domain" description="Sushi" evidence="6">
    <location>
        <begin position="908"/>
        <end position="967"/>
    </location>
</feature>
<dbReference type="CDD" id="cd00033">
    <property type="entry name" value="CCP"/>
    <property type="match status" value="14"/>
</dbReference>
<evidence type="ECO:0000313" key="7">
    <source>
        <dbReference type="EMBL" id="RWS00042.1"/>
    </source>
</evidence>
<comment type="caution">
    <text evidence="7">The sequence shown here is derived from an EMBL/GenBank/DDBJ whole genome shotgun (WGS) entry which is preliminary data.</text>
</comment>
<dbReference type="EMBL" id="NCKU01012581">
    <property type="protein sequence ID" value="RWS00042.1"/>
    <property type="molecule type" value="Genomic_DNA"/>
</dbReference>
<accession>A0A3S3RFB9</accession>
<feature type="domain" description="Sushi" evidence="6">
    <location>
        <begin position="730"/>
        <end position="788"/>
    </location>
</feature>
<dbReference type="STRING" id="1965070.A0A3S3RFB9"/>
<evidence type="ECO:0000256" key="1">
    <source>
        <dbReference type="ARBA" id="ARBA00022659"/>
    </source>
</evidence>
<proteinExistence type="predicted"/>
<dbReference type="Pfam" id="PF00084">
    <property type="entry name" value="Sushi"/>
    <property type="match status" value="15"/>
</dbReference>
<feature type="domain" description="Sushi" evidence="6">
    <location>
        <begin position="387"/>
        <end position="446"/>
    </location>
</feature>
<feature type="domain" description="Sushi" evidence="6">
    <location>
        <begin position="849"/>
        <end position="907"/>
    </location>
</feature>
<gene>
    <name evidence="7" type="ORF">B4U79_04683</name>
</gene>
<dbReference type="SMART" id="SM00032">
    <property type="entry name" value="CCP"/>
    <property type="match status" value="16"/>
</dbReference>
<dbReference type="AlphaFoldDB" id="A0A3S3RFB9"/>
<keyword evidence="1 5" id="KW-0768">Sushi</keyword>
<feature type="disulfide bond" evidence="5">
    <location>
        <begin position="1"/>
        <end position="28"/>
    </location>
</feature>
<comment type="caution">
    <text evidence="5">Lacks conserved residue(s) required for the propagation of feature annotation.</text>
</comment>
<feature type="non-terminal residue" evidence="7">
    <location>
        <position position="1"/>
    </location>
</feature>
<dbReference type="PANTHER" id="PTHR19325">
    <property type="entry name" value="COMPLEMENT COMPONENT-RELATED SUSHI DOMAIN-CONTAINING"/>
    <property type="match status" value="1"/>
</dbReference>
<dbReference type="InterPro" id="IPR050350">
    <property type="entry name" value="Compl-Cell_Adhes-Reg"/>
</dbReference>
<feature type="domain" description="Sushi" evidence="6">
    <location>
        <begin position="565"/>
        <end position="624"/>
    </location>
</feature>
<keyword evidence="2" id="KW-0677">Repeat</keyword>
<evidence type="ECO:0000256" key="2">
    <source>
        <dbReference type="ARBA" id="ARBA00022737"/>
    </source>
</evidence>
<sequence length="1005" mass="106241">CNSGFDIVGSYSRTCTQAGTWSDNDALCLNKYYVCPKINAPANGKIASSCFNYAGGVCKFECNPGFKLVGSKTTVCTISNTWTENVPVCESVNCPQIKAPENGQIVGNVCPSTEGSSCQFQCNNGFQLVGQSYIKCEKVKWSSSVPKCEPLCPTLNPPRNGFISGNCTGITNEKCKFSCLNGFNLYGASSVTCLPNGQWSSNVPSCQRPMCPDINPIKHGMISGRCSFASNGAKCNFFCLPSYRLVGVKQVTCVGQNWSSVFPSCVPITCPSLQPPERGKFIGSCVRNTLGSSCTFTCDNGYILVGQRTIKCTANGWSVPPPACKEVTCPSIKEFKNGFTVGKCFPGSFDQFCAFSCHDGFALAGNSTLVCKNDGTWSSSQPICVRIKCTTLLPPINGSTSGSCSGLVDSGQVCSFSCHSCYTLVGRKNLTCENGEWNASPPRCKQIFCAKLSPPSNGEIKGQCDPGICGSECKFSCNIGFRISGSPSLQCLQSAKWSSSPPSCVQVNCPPITKPKNGQMRGVCSGLPGGTCSFSCKTCYTLVGQQVLKCKNGIWNASPPKCSLINCPKLTPPLNGGMSGQCDPGKCGSECKFSCKNGFSLSGSVSLQCLQSAKWSSTPPSCVPANCPSLKKPSNSEMNEVCSTGIHGGQQDLKCENGVWNGEVPQCNLINCLKLTPPSNGTMSGQCDPGICGSKCIFSCNQGFRLSGSASLTCLQSGKWSSSPPSCIQLKCSPITIPINGEMNGVCSSGIHGGTCSFSCHTCYNLVGRKRLMCENGVWNGNPPKCDLITCPNLKQPLNSIMNGQCEPGICGSECNFSCKIGFTLSDSRNIRCLQSGKWSSAPPSCVQVKCPPLSKPNNGEMSGDCSSGSHGNICSFSCNTCYTLVGLQVLKCENGIWNGTPPKCFLISCSKLSPPLNSEMNGQCEPGICGRECQFSCNNGFRISGSASLQCLPSSQWSSSPPSCIPLTCPQITKPSNGEMNGVCASGIHGGTCSFSCHTCYNLV</sequence>
<feature type="domain" description="Sushi" evidence="6">
    <location>
        <begin position="789"/>
        <end position="848"/>
    </location>
</feature>
<feature type="domain" description="Sushi" evidence="6">
    <location>
        <begin position="670"/>
        <end position="729"/>
    </location>
</feature>
<feature type="domain" description="Sushi" evidence="6">
    <location>
        <begin position="209"/>
        <end position="267"/>
    </location>
</feature>
<name>A0A3S3RFB9_9ACAR</name>
<dbReference type="Proteomes" id="UP000285301">
    <property type="component" value="Unassembled WGS sequence"/>
</dbReference>
<feature type="domain" description="Sushi" evidence="6">
    <location>
        <begin position="447"/>
        <end position="506"/>
    </location>
</feature>
<keyword evidence="3 5" id="KW-1015">Disulfide bond</keyword>
<feature type="non-terminal residue" evidence="7">
    <location>
        <position position="1005"/>
    </location>
</feature>